<dbReference type="EMBL" id="KN847537">
    <property type="protein sequence ID" value="KIW05522.1"/>
    <property type="molecule type" value="Genomic_DNA"/>
</dbReference>
<evidence type="ECO:0000256" key="1">
    <source>
        <dbReference type="SAM" id="MobiDB-lite"/>
    </source>
</evidence>
<dbReference type="PANTHER" id="PTHR42077:SF1">
    <property type="entry name" value="YALI0F30239P"/>
    <property type="match status" value="1"/>
</dbReference>
<name>A0A0D1YXY3_9PEZI</name>
<keyword evidence="3" id="KW-1185">Reference proteome</keyword>
<dbReference type="HOGENOM" id="CLU_150197_0_1_1"/>
<proteinExistence type="predicted"/>
<dbReference type="PANTHER" id="PTHR42077">
    <property type="entry name" value="YALI0F30239P"/>
    <property type="match status" value="1"/>
</dbReference>
<dbReference type="GeneID" id="27311376"/>
<protein>
    <submittedName>
        <fullName evidence="2">Uncharacterized protein</fullName>
    </submittedName>
</protein>
<accession>A0A0D1YXY3</accession>
<dbReference type="VEuPathDB" id="FungiDB:PV09_03403"/>
<reference evidence="2 3" key="1">
    <citation type="submission" date="2015-01" db="EMBL/GenBank/DDBJ databases">
        <title>The Genome Sequence of Ochroconis gallopava CBS43764.</title>
        <authorList>
            <consortium name="The Broad Institute Genomics Platform"/>
            <person name="Cuomo C."/>
            <person name="de Hoog S."/>
            <person name="Gorbushina A."/>
            <person name="Stielow B."/>
            <person name="Teixiera M."/>
            <person name="Abouelleil A."/>
            <person name="Chapman S.B."/>
            <person name="Priest M."/>
            <person name="Young S.K."/>
            <person name="Wortman J."/>
            <person name="Nusbaum C."/>
            <person name="Birren B."/>
        </authorList>
    </citation>
    <scope>NUCLEOTIDE SEQUENCE [LARGE SCALE GENOMIC DNA]</scope>
    <source>
        <strain evidence="2 3">CBS 43764</strain>
    </source>
</reference>
<gene>
    <name evidence="2" type="ORF">PV09_03403</name>
</gene>
<feature type="compositionally biased region" description="Basic and acidic residues" evidence="1">
    <location>
        <begin position="85"/>
        <end position="98"/>
    </location>
</feature>
<dbReference type="InParanoid" id="A0A0D1YXY3"/>
<organism evidence="2 3">
    <name type="scientific">Verruconis gallopava</name>
    <dbReference type="NCBI Taxonomy" id="253628"/>
    <lineage>
        <taxon>Eukaryota</taxon>
        <taxon>Fungi</taxon>
        <taxon>Dikarya</taxon>
        <taxon>Ascomycota</taxon>
        <taxon>Pezizomycotina</taxon>
        <taxon>Dothideomycetes</taxon>
        <taxon>Pleosporomycetidae</taxon>
        <taxon>Venturiales</taxon>
        <taxon>Sympoventuriaceae</taxon>
        <taxon>Verruconis</taxon>
    </lineage>
</organism>
<feature type="compositionally biased region" description="Low complexity" evidence="1">
    <location>
        <begin position="100"/>
        <end position="118"/>
    </location>
</feature>
<dbReference type="OrthoDB" id="4083871at2759"/>
<dbReference type="Proteomes" id="UP000053259">
    <property type="component" value="Unassembled WGS sequence"/>
</dbReference>
<evidence type="ECO:0000313" key="3">
    <source>
        <dbReference type="Proteomes" id="UP000053259"/>
    </source>
</evidence>
<dbReference type="RefSeq" id="XP_016215391.1">
    <property type="nucleotide sequence ID" value="XM_016356598.1"/>
</dbReference>
<evidence type="ECO:0000313" key="2">
    <source>
        <dbReference type="EMBL" id="KIW05522.1"/>
    </source>
</evidence>
<dbReference type="AlphaFoldDB" id="A0A0D1YXY3"/>
<feature type="region of interest" description="Disordered" evidence="1">
    <location>
        <begin position="78"/>
        <end position="118"/>
    </location>
</feature>
<sequence length="118" mass="13097">MGLLSLLPVILFLGSLAVFAWIGYEMYVYSNQLADRGKRHLEKKNIVYTKDGVKVGVKDRKDEDLTDKSQSMLHKTWSLATSPESRPDLPHQPSDGKVKTTSSSRPSASRTSTGTSQK</sequence>